<name>A0ABP4IQA2_9ACTN</name>
<accession>A0ABP4IQA2</accession>
<sequence length="56" mass="5567">MAPGSGLSAPPGLMHDGTTRNDQGPDLELRGGGGWRAALRGTGCAAGAASAECWTR</sequence>
<comment type="caution">
    <text evidence="2">The sequence shown here is derived from an EMBL/GenBank/DDBJ whole genome shotgun (WGS) entry which is preliminary data.</text>
</comment>
<evidence type="ECO:0000313" key="2">
    <source>
        <dbReference type="EMBL" id="GAA1396159.1"/>
    </source>
</evidence>
<reference evidence="3" key="1">
    <citation type="journal article" date="2019" name="Int. J. Syst. Evol. Microbiol.">
        <title>The Global Catalogue of Microorganisms (GCM) 10K type strain sequencing project: providing services to taxonomists for standard genome sequencing and annotation.</title>
        <authorList>
            <consortium name="The Broad Institute Genomics Platform"/>
            <consortium name="The Broad Institute Genome Sequencing Center for Infectious Disease"/>
            <person name="Wu L."/>
            <person name="Ma J."/>
        </authorList>
    </citation>
    <scope>NUCLEOTIDE SEQUENCE [LARGE SCALE GENOMIC DNA]</scope>
    <source>
        <strain evidence="3">JCM 12393</strain>
    </source>
</reference>
<evidence type="ECO:0000256" key="1">
    <source>
        <dbReference type="SAM" id="MobiDB-lite"/>
    </source>
</evidence>
<feature type="region of interest" description="Disordered" evidence="1">
    <location>
        <begin position="1"/>
        <end position="34"/>
    </location>
</feature>
<dbReference type="Proteomes" id="UP001499863">
    <property type="component" value="Unassembled WGS sequence"/>
</dbReference>
<keyword evidence="3" id="KW-1185">Reference proteome</keyword>
<proteinExistence type="predicted"/>
<dbReference type="EMBL" id="BAAAKJ010000171">
    <property type="protein sequence ID" value="GAA1396159.1"/>
    <property type="molecule type" value="Genomic_DNA"/>
</dbReference>
<gene>
    <name evidence="2" type="ORF">GCM10009639_32000</name>
</gene>
<organism evidence="2 3">
    <name type="scientific">Kitasatospora putterlickiae</name>
    <dbReference type="NCBI Taxonomy" id="221725"/>
    <lineage>
        <taxon>Bacteria</taxon>
        <taxon>Bacillati</taxon>
        <taxon>Actinomycetota</taxon>
        <taxon>Actinomycetes</taxon>
        <taxon>Kitasatosporales</taxon>
        <taxon>Streptomycetaceae</taxon>
        <taxon>Kitasatospora</taxon>
    </lineage>
</organism>
<evidence type="ECO:0000313" key="3">
    <source>
        <dbReference type="Proteomes" id="UP001499863"/>
    </source>
</evidence>
<protein>
    <submittedName>
        <fullName evidence="2">Uncharacterized protein</fullName>
    </submittedName>
</protein>